<dbReference type="EMBL" id="JACRTG010000018">
    <property type="protein sequence ID" value="MBC8588078.1"/>
    <property type="molecule type" value="Genomic_DNA"/>
</dbReference>
<comment type="caution">
    <text evidence="1">The sequence shown here is derived from an EMBL/GenBank/DDBJ whole genome shotgun (WGS) entry which is preliminary data.</text>
</comment>
<gene>
    <name evidence="1" type="ORF">H8707_07490</name>
</gene>
<evidence type="ECO:0000313" key="1">
    <source>
        <dbReference type="EMBL" id="MBC8588078.1"/>
    </source>
</evidence>
<accession>A0A926EQW3</accession>
<keyword evidence="2" id="KW-1185">Reference proteome</keyword>
<name>A0A926EQW3_9FIRM</name>
<evidence type="ECO:0000313" key="2">
    <source>
        <dbReference type="Proteomes" id="UP000601171"/>
    </source>
</evidence>
<sequence>MYKYEVGQIVKGLQSNQEGVRFDMTDIGSTMTILFNKPTRNEIEYVKAGKLQFGMFVKNDIIFILSKFGSLQWMDAPYHVALSKNLTKLNDIEDGQGYNCHIILADSSTGEIKAMRLIGFSTQYSIKLKENIEAQQKTEFNKVQYDVDLASTMMNYSTKEMVRFSEINCRIR</sequence>
<dbReference type="RefSeq" id="WP_262429531.1">
    <property type="nucleotide sequence ID" value="NZ_JACRTG010000018.1"/>
</dbReference>
<dbReference type="AlphaFoldDB" id="A0A926EQW3"/>
<proteinExistence type="predicted"/>
<reference evidence="1" key="1">
    <citation type="submission" date="2020-08" db="EMBL/GenBank/DDBJ databases">
        <title>Genome public.</title>
        <authorList>
            <person name="Liu C."/>
            <person name="Sun Q."/>
        </authorList>
    </citation>
    <scope>NUCLEOTIDE SEQUENCE</scope>
    <source>
        <strain evidence="1">BX21</strain>
    </source>
</reference>
<organism evidence="1 2">
    <name type="scientific">Paratissierella segnis</name>
    <dbReference type="NCBI Taxonomy" id="2763679"/>
    <lineage>
        <taxon>Bacteria</taxon>
        <taxon>Bacillati</taxon>
        <taxon>Bacillota</taxon>
        <taxon>Tissierellia</taxon>
        <taxon>Tissierellales</taxon>
        <taxon>Tissierellaceae</taxon>
        <taxon>Paratissierella</taxon>
    </lineage>
</organism>
<protein>
    <submittedName>
        <fullName evidence="1">Uncharacterized protein</fullName>
    </submittedName>
</protein>
<dbReference type="Proteomes" id="UP000601171">
    <property type="component" value="Unassembled WGS sequence"/>
</dbReference>